<comment type="caution">
    <text evidence="11">The sequence shown here is derived from an EMBL/GenBank/DDBJ whole genome shotgun (WGS) entry which is preliminary data.</text>
</comment>
<dbReference type="GO" id="GO:0016491">
    <property type="term" value="F:oxidoreductase activity"/>
    <property type="evidence" value="ECO:0007669"/>
    <property type="project" value="UniProtKB-KW"/>
</dbReference>
<keyword evidence="3" id="KW-0249">Electron transport</keyword>
<dbReference type="OrthoDB" id="167398at2759"/>
<keyword evidence="4 9" id="KW-1133">Transmembrane helix</keyword>
<dbReference type="InterPro" id="IPR050369">
    <property type="entry name" value="RBOH/FRE"/>
</dbReference>
<evidence type="ECO:0000256" key="3">
    <source>
        <dbReference type="ARBA" id="ARBA00022982"/>
    </source>
</evidence>
<evidence type="ECO:0000313" key="12">
    <source>
        <dbReference type="Proteomes" id="UP000193922"/>
    </source>
</evidence>
<dbReference type="Pfam" id="PF08022">
    <property type="entry name" value="FAD_binding_8"/>
    <property type="match status" value="1"/>
</dbReference>
<feature type="transmembrane region" description="Helical" evidence="9">
    <location>
        <begin position="176"/>
        <end position="198"/>
    </location>
</feature>
<keyword evidence="6" id="KW-0406">Ion transport</keyword>
<keyword evidence="12" id="KW-1185">Reference proteome</keyword>
<dbReference type="SUPFAM" id="SSF52343">
    <property type="entry name" value="Ferredoxin reductase-like, C-terminal NADP-linked domain"/>
    <property type="match status" value="1"/>
</dbReference>
<evidence type="ECO:0000256" key="6">
    <source>
        <dbReference type="ARBA" id="ARBA00023065"/>
    </source>
</evidence>
<dbReference type="Gene3D" id="3.40.50.80">
    <property type="entry name" value="Nucleotide-binding domain of ferredoxin-NADP reductase (FNR) module"/>
    <property type="match status" value="1"/>
</dbReference>
<evidence type="ECO:0000256" key="1">
    <source>
        <dbReference type="ARBA" id="ARBA00004141"/>
    </source>
</evidence>
<dbReference type="InterPro" id="IPR017938">
    <property type="entry name" value="Riboflavin_synthase-like_b-brl"/>
</dbReference>
<organism evidence="11 12">
    <name type="scientific">Linderina pennispora</name>
    <dbReference type="NCBI Taxonomy" id="61395"/>
    <lineage>
        <taxon>Eukaryota</taxon>
        <taxon>Fungi</taxon>
        <taxon>Fungi incertae sedis</taxon>
        <taxon>Zoopagomycota</taxon>
        <taxon>Kickxellomycotina</taxon>
        <taxon>Kickxellomycetes</taxon>
        <taxon>Kickxellales</taxon>
        <taxon>Kickxellaceae</taxon>
        <taxon>Linderina</taxon>
    </lineage>
</organism>
<evidence type="ECO:0000259" key="10">
    <source>
        <dbReference type="PROSITE" id="PS51384"/>
    </source>
</evidence>
<accession>A0A1Y1WF75</accession>
<dbReference type="PANTHER" id="PTHR11972">
    <property type="entry name" value="NADPH OXIDASE"/>
    <property type="match status" value="1"/>
</dbReference>
<dbReference type="RefSeq" id="XP_040745587.1">
    <property type="nucleotide sequence ID" value="XM_040890192.1"/>
</dbReference>
<dbReference type="STRING" id="61395.A0A1Y1WF75"/>
<dbReference type="Proteomes" id="UP000193922">
    <property type="component" value="Unassembled WGS sequence"/>
</dbReference>
<name>A0A1Y1WF75_9FUNG</name>
<dbReference type="InterPro" id="IPR013121">
    <property type="entry name" value="Fe_red_NAD-bd_6"/>
</dbReference>
<keyword evidence="5" id="KW-0560">Oxidoreductase</keyword>
<evidence type="ECO:0000256" key="4">
    <source>
        <dbReference type="ARBA" id="ARBA00022989"/>
    </source>
</evidence>
<dbReference type="EMBL" id="MCFD01000003">
    <property type="protein sequence ID" value="ORX72163.1"/>
    <property type="molecule type" value="Genomic_DNA"/>
</dbReference>
<dbReference type="InterPro" id="IPR017927">
    <property type="entry name" value="FAD-bd_FR_type"/>
</dbReference>
<reference evidence="11 12" key="1">
    <citation type="submission" date="2016-07" db="EMBL/GenBank/DDBJ databases">
        <title>Pervasive Adenine N6-methylation of Active Genes in Fungi.</title>
        <authorList>
            <consortium name="DOE Joint Genome Institute"/>
            <person name="Mondo S.J."/>
            <person name="Dannebaum R.O."/>
            <person name="Kuo R.C."/>
            <person name="Labutti K."/>
            <person name="Haridas S."/>
            <person name="Kuo A."/>
            <person name="Salamov A."/>
            <person name="Ahrendt S.R."/>
            <person name="Lipzen A."/>
            <person name="Sullivan W."/>
            <person name="Andreopoulos W.B."/>
            <person name="Clum A."/>
            <person name="Lindquist E."/>
            <person name="Daum C."/>
            <person name="Ramamoorthy G.K."/>
            <person name="Gryganskyi A."/>
            <person name="Culley D."/>
            <person name="Magnuson J.K."/>
            <person name="James T.Y."/>
            <person name="O'Malley M.A."/>
            <person name="Stajich J.E."/>
            <person name="Spatafora J.W."/>
            <person name="Visel A."/>
            <person name="Grigoriev I.V."/>
        </authorList>
    </citation>
    <scope>NUCLEOTIDE SEQUENCE [LARGE SCALE GENOMIC DNA]</scope>
    <source>
        <strain evidence="11 12">ATCC 12442</strain>
    </source>
</reference>
<feature type="compositionally biased region" description="Polar residues" evidence="8">
    <location>
        <begin position="40"/>
        <end position="55"/>
    </location>
</feature>
<dbReference type="InterPro" id="IPR013130">
    <property type="entry name" value="Fe3_Rdtase_TM_dom"/>
</dbReference>
<proteinExistence type="predicted"/>
<dbReference type="SUPFAM" id="SSF63380">
    <property type="entry name" value="Riboflavin synthase domain-like"/>
    <property type="match status" value="1"/>
</dbReference>
<keyword evidence="2 9" id="KW-0812">Transmembrane</keyword>
<dbReference type="InterPro" id="IPR013112">
    <property type="entry name" value="FAD-bd_8"/>
</dbReference>
<dbReference type="GO" id="GO:0005886">
    <property type="term" value="C:plasma membrane"/>
    <property type="evidence" value="ECO:0007669"/>
    <property type="project" value="TreeGrafter"/>
</dbReference>
<evidence type="ECO:0000256" key="5">
    <source>
        <dbReference type="ARBA" id="ARBA00023002"/>
    </source>
</evidence>
<gene>
    <name evidence="11" type="ORF">DL89DRAFT_291387</name>
</gene>
<dbReference type="GeneID" id="63806840"/>
<sequence>MTQPDEKTSPSSLGSSTSFSPIQDAQKPEESQRSHYQRLKTPTSQIPSGSNVGQTQRRHLFPPLYPCHFKDAACRLHGCHSPHDLPEGLNQATQYGILTSVMAILVAMSPTFIGLLRRTPLDNVFTFEKRVHAHKFISYILFLWTIAHVSLHYYTGVGYAEEIHAARWFVFWGDRLGITGQLMWMFYLFLGIAALPPVRRAYYEAFYYLHHLFFVNIVMLYLHSENGKAEKYVTGPLVIFLADYLYRALRSYPVIWSRRARIRYVRLHQSDVVEIGFDRKELWQHTRTGQYVKICVPELGIFQWHPFTLTATPSECKVLADGKSHELWRIHFKVVGNWTKQFAQRLQKVTAGGDIYNNAYDQEARIGRVVNDVVVPEVMPIDCDEEDAEYIMAIANRIDSGDSGVAVAANASDARMLGGEQVAVEMESAMLSTGHVRREVLVPKKSAFDPMSPSSSSDSAFDQAWGEATFSGTQAQALLPTILVDGPYNAPMESFFEQKASIIIAAGIGITPNRIPVRTTQTTREDLLPQSIYLVWVFRDISMINILMDTLKRLRDHRRARDIVVPCLYVTGQVGFGLRKHTLRCVWRPMVRLSNGIRLSLGRPPLRRMIPHMASKHENSRIGVFCCASKELTSQVRTTVHDTNAAISHLGTDMVMRAECFSM</sequence>
<dbReference type="GO" id="GO:0006811">
    <property type="term" value="P:monoatomic ion transport"/>
    <property type="evidence" value="ECO:0007669"/>
    <property type="project" value="UniProtKB-KW"/>
</dbReference>
<evidence type="ECO:0000256" key="8">
    <source>
        <dbReference type="SAM" id="MobiDB-lite"/>
    </source>
</evidence>
<dbReference type="PROSITE" id="PS51384">
    <property type="entry name" value="FAD_FR"/>
    <property type="match status" value="1"/>
</dbReference>
<dbReference type="PANTHER" id="PTHR11972:SF153">
    <property type="entry name" value="SUPEROXIDE-GENERATING NADPH OXIDASE HEAVY CHAIN SUBUNIT A"/>
    <property type="match status" value="1"/>
</dbReference>
<dbReference type="AlphaFoldDB" id="A0A1Y1WF75"/>
<comment type="subcellular location">
    <subcellularLocation>
        <location evidence="1">Membrane</location>
        <topology evidence="1">Multi-pass membrane protein</topology>
    </subcellularLocation>
</comment>
<dbReference type="Pfam" id="PF01794">
    <property type="entry name" value="Ferric_reduct"/>
    <property type="match status" value="1"/>
</dbReference>
<feature type="transmembrane region" description="Helical" evidence="9">
    <location>
        <begin position="205"/>
        <end position="223"/>
    </location>
</feature>
<dbReference type="Pfam" id="PF08030">
    <property type="entry name" value="NAD_binding_6"/>
    <property type="match status" value="1"/>
</dbReference>
<feature type="region of interest" description="Disordered" evidence="8">
    <location>
        <begin position="1"/>
        <end position="55"/>
    </location>
</feature>
<evidence type="ECO:0000256" key="9">
    <source>
        <dbReference type="SAM" id="Phobius"/>
    </source>
</evidence>
<evidence type="ECO:0000313" key="11">
    <source>
        <dbReference type="EMBL" id="ORX72163.1"/>
    </source>
</evidence>
<protein>
    <recommendedName>
        <fullName evidence="10">FAD-binding FR-type domain-containing protein</fullName>
    </recommendedName>
</protein>
<keyword evidence="7 9" id="KW-0472">Membrane</keyword>
<feature type="transmembrane region" description="Helical" evidence="9">
    <location>
        <begin position="95"/>
        <end position="116"/>
    </location>
</feature>
<feature type="domain" description="FAD-binding FR-type" evidence="10">
    <location>
        <begin position="255"/>
        <end position="376"/>
    </location>
</feature>
<feature type="transmembrane region" description="Helical" evidence="9">
    <location>
        <begin position="136"/>
        <end position="156"/>
    </location>
</feature>
<evidence type="ECO:0000256" key="2">
    <source>
        <dbReference type="ARBA" id="ARBA00022692"/>
    </source>
</evidence>
<keyword evidence="6" id="KW-0813">Transport</keyword>
<feature type="compositionally biased region" description="Low complexity" evidence="8">
    <location>
        <begin position="9"/>
        <end position="20"/>
    </location>
</feature>
<evidence type="ECO:0000256" key="7">
    <source>
        <dbReference type="ARBA" id="ARBA00023136"/>
    </source>
</evidence>
<dbReference type="InterPro" id="IPR039261">
    <property type="entry name" value="FNR_nucleotide-bd"/>
</dbReference>